<dbReference type="NCBIfam" id="NF003743">
    <property type="entry name" value="PRK05340.1"/>
    <property type="match status" value="1"/>
</dbReference>
<feature type="binding site" evidence="10">
    <location>
        <position position="177"/>
    </location>
    <ligand>
        <name>substrate</name>
    </ligand>
</feature>
<accession>A0ABV8RY62</accession>
<evidence type="ECO:0000256" key="5">
    <source>
        <dbReference type="ARBA" id="ARBA00022723"/>
    </source>
</evidence>
<protein>
    <recommendedName>
        <fullName evidence="10">UDP-2,3-diacylglucosamine hydrolase</fullName>
        <ecNumber evidence="10">3.6.1.54</ecNumber>
    </recommendedName>
    <alternativeName>
        <fullName evidence="10">UDP-2,3-diacylglucosamine diphosphatase</fullName>
    </alternativeName>
</protein>
<feature type="region of interest" description="Disordered" evidence="11">
    <location>
        <begin position="254"/>
        <end position="280"/>
    </location>
</feature>
<comment type="function">
    <text evidence="10">Hydrolyzes the pyrophosphate bond of UDP-2,3-diacylglucosamine to yield 2,3-diacylglucosamine 1-phosphate (lipid X) and UMP by catalyzing the attack of water at the alpha-P atom. Involved in the biosynthesis of lipid A, a phosphorylated glycolipid that anchors the lipopolysaccharide to the outer membrane of the cell.</text>
</comment>
<keyword evidence="6 10" id="KW-0378">Hydrolase</keyword>
<feature type="binding site" evidence="10">
    <location>
        <position position="207"/>
    </location>
    <ligand>
        <name>Mn(2+)</name>
        <dbReference type="ChEBI" id="CHEBI:29035"/>
        <label>1</label>
    </ligand>
</feature>
<feature type="binding site" evidence="10">
    <location>
        <position position="205"/>
    </location>
    <ligand>
        <name>substrate</name>
    </ligand>
</feature>
<comment type="cofactor">
    <cofactor evidence="10">
        <name>Mn(2+)</name>
        <dbReference type="ChEBI" id="CHEBI:29035"/>
    </cofactor>
    <text evidence="10">Binds 2 Mn(2+) ions per subunit in a binuclear metal center.</text>
</comment>
<feature type="binding site" evidence="10">
    <location>
        <position position="205"/>
    </location>
    <ligand>
        <name>Mn(2+)</name>
        <dbReference type="ChEBI" id="CHEBI:29035"/>
        <label>2</label>
    </ligand>
</feature>
<feature type="binding site" evidence="10">
    <location>
        <position position="48"/>
    </location>
    <ligand>
        <name>Mn(2+)</name>
        <dbReference type="ChEBI" id="CHEBI:29035"/>
        <label>1</label>
    </ligand>
</feature>
<dbReference type="PANTHER" id="PTHR34990:SF1">
    <property type="entry name" value="UDP-2,3-DIACYLGLUCOSAMINE HYDROLASE"/>
    <property type="match status" value="1"/>
</dbReference>
<feature type="binding site" evidence="10">
    <location>
        <position position="17"/>
    </location>
    <ligand>
        <name>Mn(2+)</name>
        <dbReference type="ChEBI" id="CHEBI:29035"/>
        <label>1</label>
    </ligand>
</feature>
<dbReference type="EC" id="3.6.1.54" evidence="10"/>
<feature type="binding site" evidence="10">
    <location>
        <position position="170"/>
    </location>
    <ligand>
        <name>substrate</name>
    </ligand>
</feature>
<evidence type="ECO:0000256" key="6">
    <source>
        <dbReference type="ARBA" id="ARBA00022801"/>
    </source>
</evidence>
<dbReference type="InterPro" id="IPR043461">
    <property type="entry name" value="LpxH-like"/>
</dbReference>
<reference evidence="14" key="1">
    <citation type="journal article" date="2019" name="Int. J. Syst. Evol. Microbiol.">
        <title>The Global Catalogue of Microorganisms (GCM) 10K type strain sequencing project: providing services to taxonomists for standard genome sequencing and annotation.</title>
        <authorList>
            <consortium name="The Broad Institute Genomics Platform"/>
            <consortium name="The Broad Institute Genome Sequencing Center for Infectious Disease"/>
            <person name="Wu L."/>
            <person name="Ma J."/>
        </authorList>
    </citation>
    <scope>NUCLEOTIDE SEQUENCE [LARGE SCALE GENOMIC DNA]</scope>
    <source>
        <strain evidence="14">CGMCC 1.19029</strain>
    </source>
</reference>
<dbReference type="Gene3D" id="3.60.21.10">
    <property type="match status" value="1"/>
</dbReference>
<keyword evidence="4 10" id="KW-0441">Lipid A biosynthesis</keyword>
<evidence type="ECO:0000256" key="2">
    <source>
        <dbReference type="ARBA" id="ARBA00022516"/>
    </source>
</evidence>
<dbReference type="NCBIfam" id="TIGR01854">
    <property type="entry name" value="lipid_A_lpxH"/>
    <property type="match status" value="1"/>
</dbReference>
<keyword evidence="14" id="KW-1185">Reference proteome</keyword>
<evidence type="ECO:0000256" key="9">
    <source>
        <dbReference type="ARBA" id="ARBA00023211"/>
    </source>
</evidence>
<keyword evidence="7 10" id="KW-0443">Lipid metabolism</keyword>
<feature type="binding site" evidence="10">
    <location>
        <position position="132"/>
    </location>
    <ligand>
        <name>substrate</name>
    </ligand>
</feature>
<comment type="pathway">
    <text evidence="10">Glycolipid biosynthesis; lipid IV(A) biosynthesis; lipid IV(A) from (3R)-3-hydroxytetradecanoyl-[acyl-carrier-protein] and UDP-N-acetyl-alpha-D-glucosamine: step 4/6.</text>
</comment>
<name>A0ABV8RY62_9BURK</name>
<comment type="caution">
    <text evidence="13">The sequence shown here is derived from an EMBL/GenBank/DDBJ whole genome shotgun (WGS) entry which is preliminary data.</text>
</comment>
<gene>
    <name evidence="10" type="primary">lpxH</name>
    <name evidence="13" type="ORF">ACFO0J_08810</name>
</gene>
<comment type="catalytic activity">
    <reaction evidence="10">
        <text>UDP-2-N,3-O-bis[(3R)-3-hydroxytetradecanoyl]-alpha-D-glucosamine + H2O = 2-N,3-O-bis[(3R)-3-hydroxytetradecanoyl]-alpha-D-glucosaminyl 1-phosphate + UMP + 2 H(+)</text>
        <dbReference type="Rhea" id="RHEA:25213"/>
        <dbReference type="ChEBI" id="CHEBI:15377"/>
        <dbReference type="ChEBI" id="CHEBI:15378"/>
        <dbReference type="ChEBI" id="CHEBI:57865"/>
        <dbReference type="ChEBI" id="CHEBI:57957"/>
        <dbReference type="ChEBI" id="CHEBI:78847"/>
        <dbReference type="EC" id="3.6.1.54"/>
    </reaction>
</comment>
<comment type="similarity">
    <text evidence="10">Belongs to the LpxH family.</text>
</comment>
<evidence type="ECO:0000256" key="7">
    <source>
        <dbReference type="ARBA" id="ARBA00023098"/>
    </source>
</evidence>
<feature type="binding site" evidence="10">
    <location>
        <position position="89"/>
    </location>
    <ligand>
        <name>Mn(2+)</name>
        <dbReference type="ChEBI" id="CHEBI:29035"/>
        <label>2</label>
    </ligand>
</feature>
<dbReference type="CDD" id="cd07398">
    <property type="entry name" value="MPP_YbbF-LpxH"/>
    <property type="match status" value="1"/>
</dbReference>
<feature type="binding site" evidence="10">
    <location>
        <position position="48"/>
    </location>
    <ligand>
        <name>Mn(2+)</name>
        <dbReference type="ChEBI" id="CHEBI:29035"/>
        <label>2</label>
    </ligand>
</feature>
<organism evidence="13 14">
    <name type="scientific">Castellaniella hirudinis</name>
    <dbReference type="NCBI Taxonomy" id="1144617"/>
    <lineage>
        <taxon>Bacteria</taxon>
        <taxon>Pseudomonadati</taxon>
        <taxon>Pseudomonadota</taxon>
        <taxon>Betaproteobacteria</taxon>
        <taxon>Burkholderiales</taxon>
        <taxon>Alcaligenaceae</taxon>
        <taxon>Castellaniella</taxon>
    </lineage>
</organism>
<keyword evidence="3 10" id="KW-0997">Cell inner membrane</keyword>
<keyword evidence="2 10" id="KW-0444">Lipid biosynthesis</keyword>
<dbReference type="InterPro" id="IPR004843">
    <property type="entry name" value="Calcineurin-like_PHP"/>
</dbReference>
<evidence type="ECO:0000256" key="3">
    <source>
        <dbReference type="ARBA" id="ARBA00022519"/>
    </source>
</evidence>
<feature type="domain" description="Calcineurin-like phosphoesterase" evidence="12">
    <location>
        <begin position="10"/>
        <end position="209"/>
    </location>
</feature>
<evidence type="ECO:0000313" key="14">
    <source>
        <dbReference type="Proteomes" id="UP001595756"/>
    </source>
</evidence>
<proteinExistence type="inferred from homology"/>
<evidence type="ECO:0000256" key="1">
    <source>
        <dbReference type="ARBA" id="ARBA00022475"/>
    </source>
</evidence>
<dbReference type="Proteomes" id="UP001595756">
    <property type="component" value="Unassembled WGS sequence"/>
</dbReference>
<dbReference type="RefSeq" id="WP_376812698.1">
    <property type="nucleotide sequence ID" value="NZ_JBHSDY010000005.1"/>
</dbReference>
<dbReference type="Pfam" id="PF00149">
    <property type="entry name" value="Metallophos"/>
    <property type="match status" value="1"/>
</dbReference>
<dbReference type="SUPFAM" id="SSF56300">
    <property type="entry name" value="Metallo-dependent phosphatases"/>
    <property type="match status" value="1"/>
</dbReference>
<evidence type="ECO:0000256" key="10">
    <source>
        <dbReference type="HAMAP-Rule" id="MF_00575"/>
    </source>
</evidence>
<comment type="subcellular location">
    <subcellularLocation>
        <location evidence="10">Cell inner membrane</location>
        <topology evidence="10">Peripheral membrane protein</topology>
        <orientation evidence="10">Cytoplasmic side</orientation>
    </subcellularLocation>
</comment>
<feature type="binding site" evidence="10">
    <location>
        <position position="124"/>
    </location>
    <ligand>
        <name>Mn(2+)</name>
        <dbReference type="ChEBI" id="CHEBI:29035"/>
        <label>2</label>
    </ligand>
</feature>
<evidence type="ECO:0000259" key="12">
    <source>
        <dbReference type="Pfam" id="PF00149"/>
    </source>
</evidence>
<dbReference type="PANTHER" id="PTHR34990">
    <property type="entry name" value="UDP-2,3-DIACYLGLUCOSAMINE HYDROLASE-RELATED"/>
    <property type="match status" value="1"/>
</dbReference>
<keyword evidence="8 10" id="KW-0472">Membrane</keyword>
<evidence type="ECO:0000256" key="11">
    <source>
        <dbReference type="SAM" id="MobiDB-lite"/>
    </source>
</evidence>
<feature type="binding site" evidence="10">
    <location>
        <position position="15"/>
    </location>
    <ligand>
        <name>Mn(2+)</name>
        <dbReference type="ChEBI" id="CHEBI:29035"/>
        <label>1</label>
    </ligand>
</feature>
<dbReference type="InterPro" id="IPR029052">
    <property type="entry name" value="Metallo-depent_PP-like"/>
</dbReference>
<feature type="binding site" evidence="10">
    <location>
        <begin position="89"/>
        <end position="90"/>
    </location>
    <ligand>
        <name>substrate</name>
    </ligand>
</feature>
<dbReference type="EMBL" id="JBHSDY010000005">
    <property type="protein sequence ID" value="MFC4298137.1"/>
    <property type="molecule type" value="Genomic_DNA"/>
</dbReference>
<evidence type="ECO:0000256" key="8">
    <source>
        <dbReference type="ARBA" id="ARBA00023136"/>
    </source>
</evidence>
<sequence>MNKLVLRGAVWVASDIHLGEAVPETACAFYDFLDRARRQADALILCGDIFDAWIGDDHALRDPPDWLAAALDALRATAADLPLWLVRGNRDFLMGRALADALGARLLDAPVVLDTDAGAILLAHGDEFCTDDLAYQRFRRIVHTPWIQHVFLALPLSLRRAIAARARARSRQARRHKTMAIMDVNAAAIARALREAGCDVLIHGHTHRPAVHALDLDSRAARRYVLPDWEFDRDPPPRGGWIEIDATGIRMRQDIGQSTADCPMPDEPEPLASGEVDKSP</sequence>
<dbReference type="HAMAP" id="MF_00575">
    <property type="entry name" value="LpxH"/>
    <property type="match status" value="1"/>
</dbReference>
<comment type="caution">
    <text evidence="10">Lacks conserved residue(s) required for the propagation of feature annotation.</text>
</comment>
<evidence type="ECO:0000313" key="13">
    <source>
        <dbReference type="EMBL" id="MFC4298137.1"/>
    </source>
</evidence>
<keyword evidence="9 10" id="KW-0464">Manganese</keyword>
<dbReference type="InterPro" id="IPR010138">
    <property type="entry name" value="UDP-diacylglucosamine_Hdrlase"/>
</dbReference>
<keyword evidence="5 10" id="KW-0479">Metal-binding</keyword>
<dbReference type="GO" id="GO:0016787">
    <property type="term" value="F:hydrolase activity"/>
    <property type="evidence" value="ECO:0007669"/>
    <property type="project" value="UniProtKB-KW"/>
</dbReference>
<evidence type="ECO:0000256" key="4">
    <source>
        <dbReference type="ARBA" id="ARBA00022556"/>
    </source>
</evidence>
<keyword evidence="1 10" id="KW-1003">Cell membrane</keyword>